<reference evidence="5" key="1">
    <citation type="journal article" date="2012" name="Nat. Biotechnol.">
        <title>Draft genome sequence of pigeonpea (Cajanus cajan), an orphan legume crop of resource-poor farmers.</title>
        <authorList>
            <person name="Varshney R.K."/>
            <person name="Chen W."/>
            <person name="Li Y."/>
            <person name="Bharti A.K."/>
            <person name="Saxena R.K."/>
            <person name="Schlueter J.A."/>
            <person name="Donoghue M.T."/>
            <person name="Azam S."/>
            <person name="Fan G."/>
            <person name="Whaley A.M."/>
            <person name="Farmer A.D."/>
            <person name="Sheridan J."/>
            <person name="Iwata A."/>
            <person name="Tuteja R."/>
            <person name="Penmetsa R.V."/>
            <person name="Wu W."/>
            <person name="Upadhyaya H.D."/>
            <person name="Yang S.P."/>
            <person name="Shah T."/>
            <person name="Saxena K.B."/>
            <person name="Michael T."/>
            <person name="McCombie W.R."/>
            <person name="Yang B."/>
            <person name="Zhang G."/>
            <person name="Yang H."/>
            <person name="Wang J."/>
            <person name="Spillane C."/>
            <person name="Cook D.R."/>
            <person name="May G.D."/>
            <person name="Xu X."/>
            <person name="Jackson S.A."/>
        </authorList>
    </citation>
    <scope>NUCLEOTIDE SEQUENCE [LARGE SCALE GENOMIC DNA]</scope>
</reference>
<dbReference type="SUPFAM" id="SSF52210">
    <property type="entry name" value="Succinyl-CoA synthetase domains"/>
    <property type="match status" value="1"/>
</dbReference>
<keyword evidence="6" id="KW-1185">Reference proteome</keyword>
<sequence length="176" mass="19295">MLKENPKSQKFRLYLLKNRLLLLGYIANDFKGKHHFVSSLTVGDLGYAPELGNYAEYSGAPKEDEVLQHARVVIDCATSDPDGQKRALVIGGGIANFTDVAATFSGIIRALKEKEQKLKEAKMHIYVRRGGPNYQKGLAKMRALGEEIGIPIEVYGPEATMTGICKQAIQCITIAA</sequence>
<protein>
    <submittedName>
        <fullName evidence="5">ATP-citrate synthase</fullName>
    </submittedName>
</protein>
<evidence type="ECO:0000313" key="6">
    <source>
        <dbReference type="Proteomes" id="UP000075243"/>
    </source>
</evidence>
<comment type="subunit">
    <text evidence="3">Heterooctamer of 4 alpha and 4 beta chains.</text>
</comment>
<dbReference type="FunFam" id="3.40.50.261:FF:000008">
    <property type="entry name" value="ATP-citrate synthase alpha chain protein"/>
    <property type="match status" value="1"/>
</dbReference>
<feature type="domain" description="ATP-citrate synthase citrate-binding" evidence="4">
    <location>
        <begin position="38"/>
        <end position="170"/>
    </location>
</feature>
<dbReference type="STRING" id="3821.A0A151QWX4"/>
<evidence type="ECO:0000313" key="5">
    <source>
        <dbReference type="EMBL" id="KYP34831.1"/>
    </source>
</evidence>
<dbReference type="GO" id="GO:0005829">
    <property type="term" value="C:cytosol"/>
    <property type="evidence" value="ECO:0007669"/>
    <property type="project" value="UniProtKB-SubCell"/>
</dbReference>
<evidence type="ECO:0000259" key="4">
    <source>
        <dbReference type="Pfam" id="PF16114"/>
    </source>
</evidence>
<comment type="subcellular location">
    <subcellularLocation>
        <location evidence="1">Cytoplasm</location>
        <location evidence="1">Cytosol</location>
    </subcellularLocation>
</comment>
<dbReference type="InterPro" id="IPR016102">
    <property type="entry name" value="Succinyl-CoA_synth-like"/>
</dbReference>
<gene>
    <name evidence="5" type="ORF">KK1_044169</name>
</gene>
<evidence type="ECO:0000256" key="2">
    <source>
        <dbReference type="ARBA" id="ARBA00009182"/>
    </source>
</evidence>
<dbReference type="Pfam" id="PF16114">
    <property type="entry name" value="Citrate_bind"/>
    <property type="match status" value="1"/>
</dbReference>
<dbReference type="Proteomes" id="UP000075243">
    <property type="component" value="Unassembled WGS sequence"/>
</dbReference>
<dbReference type="AlphaFoldDB" id="A0A151QWX4"/>
<evidence type="ECO:0000256" key="1">
    <source>
        <dbReference type="ARBA" id="ARBA00004514"/>
    </source>
</evidence>
<evidence type="ECO:0000256" key="3">
    <source>
        <dbReference type="ARBA" id="ARBA00011412"/>
    </source>
</evidence>
<dbReference type="InterPro" id="IPR032263">
    <property type="entry name" value="Citrate-bd"/>
</dbReference>
<accession>A0A151QWX4</accession>
<proteinExistence type="inferred from homology"/>
<name>A0A151QWX4_CAJCA</name>
<dbReference type="Gramene" id="C.cajan_41513.t">
    <property type="protein sequence ID" value="C.cajan_41513.t"/>
    <property type="gene ID" value="C.cajan_41513"/>
</dbReference>
<organism evidence="5 6">
    <name type="scientific">Cajanus cajan</name>
    <name type="common">Pigeon pea</name>
    <name type="synonym">Cajanus indicus</name>
    <dbReference type="NCBI Taxonomy" id="3821"/>
    <lineage>
        <taxon>Eukaryota</taxon>
        <taxon>Viridiplantae</taxon>
        <taxon>Streptophyta</taxon>
        <taxon>Embryophyta</taxon>
        <taxon>Tracheophyta</taxon>
        <taxon>Spermatophyta</taxon>
        <taxon>Magnoliopsida</taxon>
        <taxon>eudicotyledons</taxon>
        <taxon>Gunneridae</taxon>
        <taxon>Pentapetalae</taxon>
        <taxon>rosids</taxon>
        <taxon>fabids</taxon>
        <taxon>Fabales</taxon>
        <taxon>Fabaceae</taxon>
        <taxon>Papilionoideae</taxon>
        <taxon>50 kb inversion clade</taxon>
        <taxon>NPAAA clade</taxon>
        <taxon>indigoferoid/millettioid clade</taxon>
        <taxon>Phaseoleae</taxon>
        <taxon>Cajanus</taxon>
    </lineage>
</organism>
<dbReference type="Gene3D" id="3.40.50.261">
    <property type="entry name" value="Succinyl-CoA synthetase domains"/>
    <property type="match status" value="1"/>
</dbReference>
<dbReference type="EMBL" id="KQ484507">
    <property type="protein sequence ID" value="KYP34831.1"/>
    <property type="molecule type" value="Genomic_DNA"/>
</dbReference>
<comment type="similarity">
    <text evidence="2">Belongs to the succinate/malate CoA ligase beta subunit family.</text>
</comment>